<reference evidence="1 2" key="1">
    <citation type="submission" date="2019-02" db="EMBL/GenBank/DDBJ databases">
        <title>Deep-cultivation of Planctomycetes and their phenomic and genomic characterization uncovers novel biology.</title>
        <authorList>
            <person name="Wiegand S."/>
            <person name="Jogler M."/>
            <person name="Boedeker C."/>
            <person name="Pinto D."/>
            <person name="Vollmers J."/>
            <person name="Rivas-Marin E."/>
            <person name="Kohn T."/>
            <person name="Peeters S.H."/>
            <person name="Heuer A."/>
            <person name="Rast P."/>
            <person name="Oberbeckmann S."/>
            <person name="Bunk B."/>
            <person name="Jeske O."/>
            <person name="Meyerdierks A."/>
            <person name="Storesund J.E."/>
            <person name="Kallscheuer N."/>
            <person name="Luecker S."/>
            <person name="Lage O.M."/>
            <person name="Pohl T."/>
            <person name="Merkel B.J."/>
            <person name="Hornburger P."/>
            <person name="Mueller R.-W."/>
            <person name="Bruemmer F."/>
            <person name="Labrenz M."/>
            <person name="Spormann A.M."/>
            <person name="Op den Camp H."/>
            <person name="Overmann J."/>
            <person name="Amann R."/>
            <person name="Jetten M.S.M."/>
            <person name="Mascher T."/>
            <person name="Medema M.H."/>
            <person name="Devos D.P."/>
            <person name="Kaster A.-K."/>
            <person name="Ovreas L."/>
            <person name="Rohde M."/>
            <person name="Galperin M.Y."/>
            <person name="Jogler C."/>
        </authorList>
    </citation>
    <scope>NUCLEOTIDE SEQUENCE [LARGE SCALE GENOMIC DNA]</scope>
    <source>
        <strain evidence="1 2">FF011L</strain>
    </source>
</reference>
<dbReference type="Proteomes" id="UP000320672">
    <property type="component" value="Chromosome"/>
</dbReference>
<proteinExistence type="predicted"/>
<protein>
    <submittedName>
        <fullName evidence="1">RNA 2'-phosphotransferase</fullName>
    </submittedName>
</protein>
<evidence type="ECO:0000313" key="2">
    <source>
        <dbReference type="Proteomes" id="UP000320672"/>
    </source>
</evidence>
<keyword evidence="1" id="KW-0808">Transferase</keyword>
<dbReference type="AlphaFoldDB" id="A0A517M9T1"/>
<dbReference type="OrthoDB" id="4537997at2"/>
<evidence type="ECO:0000313" key="1">
    <source>
        <dbReference type="EMBL" id="QDS91547.1"/>
    </source>
</evidence>
<organism evidence="1 2">
    <name type="scientific">Roseimaritima multifibrata</name>
    <dbReference type="NCBI Taxonomy" id="1930274"/>
    <lineage>
        <taxon>Bacteria</taxon>
        <taxon>Pseudomonadati</taxon>
        <taxon>Planctomycetota</taxon>
        <taxon>Planctomycetia</taxon>
        <taxon>Pirellulales</taxon>
        <taxon>Pirellulaceae</taxon>
        <taxon>Roseimaritima</taxon>
    </lineage>
</organism>
<dbReference type="Gene3D" id="1.10.10.970">
    <property type="entry name" value="RNA 2'-phosphotransferase, Tpt1/KptA family, N-terminal domain"/>
    <property type="match status" value="1"/>
</dbReference>
<dbReference type="SUPFAM" id="SSF56399">
    <property type="entry name" value="ADP-ribosylation"/>
    <property type="match status" value="1"/>
</dbReference>
<dbReference type="InterPro" id="IPR042080">
    <property type="entry name" value="RNA_2'-PTrans_N"/>
</dbReference>
<accession>A0A517M9T1</accession>
<dbReference type="Pfam" id="PF01885">
    <property type="entry name" value="PTS_2-RNA"/>
    <property type="match status" value="1"/>
</dbReference>
<dbReference type="EMBL" id="CP036262">
    <property type="protein sequence ID" value="QDS91547.1"/>
    <property type="molecule type" value="Genomic_DNA"/>
</dbReference>
<sequence>MNKRLRRISKYLTYILRHEPHSIGLKLDEEGYLPIDELVEKANASGKTITADLIQQVLTRQDPPLFALSDDGTRIRARTL</sequence>
<dbReference type="GO" id="GO:0016740">
    <property type="term" value="F:transferase activity"/>
    <property type="evidence" value="ECO:0007669"/>
    <property type="project" value="UniProtKB-KW"/>
</dbReference>
<gene>
    <name evidence="1" type="ORF">FF011L_02770</name>
</gene>
<dbReference type="KEGG" id="rml:FF011L_02770"/>
<dbReference type="InterPro" id="IPR002745">
    <property type="entry name" value="Ptrans_KptA/Tpt1"/>
</dbReference>
<keyword evidence="2" id="KW-1185">Reference proteome</keyword>
<name>A0A517M9T1_9BACT</name>
<dbReference type="RefSeq" id="WP_145349597.1">
    <property type="nucleotide sequence ID" value="NZ_CP036262.1"/>
</dbReference>